<organism evidence="1">
    <name type="scientific">Oscillatoriales cyanobacterium SpSt-418</name>
    <dbReference type="NCBI Taxonomy" id="2282169"/>
    <lineage>
        <taxon>Bacteria</taxon>
        <taxon>Bacillati</taxon>
        <taxon>Cyanobacteriota</taxon>
        <taxon>Cyanophyceae</taxon>
        <taxon>Oscillatoriophycideae</taxon>
        <taxon>Oscillatoriales</taxon>
    </lineage>
</organism>
<evidence type="ECO:0000313" key="1">
    <source>
        <dbReference type="EMBL" id="HFN00945.1"/>
    </source>
</evidence>
<dbReference type="EMBL" id="DSRU01000353">
    <property type="protein sequence ID" value="HFN00945.1"/>
    <property type="molecule type" value="Genomic_DNA"/>
</dbReference>
<dbReference type="Pfam" id="PF14105">
    <property type="entry name" value="DUF4278"/>
    <property type="match status" value="1"/>
</dbReference>
<dbReference type="AlphaFoldDB" id="A0A7C3KH76"/>
<dbReference type="InterPro" id="IPR025458">
    <property type="entry name" value="DUF4278"/>
</dbReference>
<sequence length="68" mass="7787">MKLKYRGITYEPATVTSKLRGYTGEGKYRGITIKYPSFIADVLPPEVELNYRGVPYRTHLISIHWLGA</sequence>
<proteinExistence type="predicted"/>
<protein>
    <submittedName>
        <fullName evidence="1">DUF4278 domain-containing protein</fullName>
    </submittedName>
</protein>
<name>A0A7C3KH76_9CYAN</name>
<accession>A0A7C3KH76</accession>
<comment type="caution">
    <text evidence="1">The sequence shown here is derived from an EMBL/GenBank/DDBJ whole genome shotgun (WGS) entry which is preliminary data.</text>
</comment>
<gene>
    <name evidence="1" type="ORF">ENR64_24955</name>
</gene>
<reference evidence="1" key="1">
    <citation type="journal article" date="2020" name="mSystems">
        <title>Genome- and Community-Level Interaction Insights into Carbon Utilization and Element Cycling Functions of Hydrothermarchaeota in Hydrothermal Sediment.</title>
        <authorList>
            <person name="Zhou Z."/>
            <person name="Liu Y."/>
            <person name="Xu W."/>
            <person name="Pan J."/>
            <person name="Luo Z.H."/>
            <person name="Li M."/>
        </authorList>
    </citation>
    <scope>NUCLEOTIDE SEQUENCE [LARGE SCALE GENOMIC DNA]</scope>
    <source>
        <strain evidence="1">SpSt-418</strain>
    </source>
</reference>